<keyword evidence="2" id="KW-1185">Reference proteome</keyword>
<proteinExistence type="predicted"/>
<dbReference type="PROSITE" id="PS51257">
    <property type="entry name" value="PROKAR_LIPOPROTEIN"/>
    <property type="match status" value="1"/>
</dbReference>
<evidence type="ECO:0000313" key="2">
    <source>
        <dbReference type="Proteomes" id="UP001441944"/>
    </source>
</evidence>
<organism evidence="1 2">
    <name type="scientific">Pseudophaeobacter arcticus</name>
    <dbReference type="NCBI Taxonomy" id="385492"/>
    <lineage>
        <taxon>Bacteria</taxon>
        <taxon>Pseudomonadati</taxon>
        <taxon>Pseudomonadota</taxon>
        <taxon>Alphaproteobacteria</taxon>
        <taxon>Rhodobacterales</taxon>
        <taxon>Paracoccaceae</taxon>
        <taxon>Pseudophaeobacter</taxon>
    </lineage>
</organism>
<evidence type="ECO:0000313" key="1">
    <source>
        <dbReference type="EMBL" id="GAA6194609.1"/>
    </source>
</evidence>
<dbReference type="Proteomes" id="UP001441944">
    <property type="component" value="Unassembled WGS sequence"/>
</dbReference>
<protein>
    <submittedName>
        <fullName evidence="1">DUF3035 domain-containing protein</fullName>
    </submittedName>
</protein>
<reference evidence="1 2" key="1">
    <citation type="submission" date="2024-04" db="EMBL/GenBank/DDBJ databases">
        <title>Draft genome sequence of Pseudophaeobacter arcticus NBRC 116598.</title>
        <authorList>
            <person name="Miyakawa T."/>
            <person name="Kusuya Y."/>
            <person name="Miura T."/>
        </authorList>
    </citation>
    <scope>NUCLEOTIDE SEQUENCE [LARGE SCALE GENOMIC DNA]</scope>
    <source>
        <strain evidence="1 2">SU-CL00105</strain>
    </source>
</reference>
<comment type="caution">
    <text evidence="1">The sequence shown here is derived from an EMBL/GenBank/DDBJ whole genome shotgun (WGS) entry which is preliminary data.</text>
</comment>
<dbReference type="RefSeq" id="WP_295450311.1">
    <property type="nucleotide sequence ID" value="NZ_BAABWU010000001.1"/>
</dbReference>
<sequence>MRIPLAIIGLICAVAVSGCGRKELRDIRSTGTGPDEFLVLPPKPLSAPENYTALPTPTPGGQNRSDVNPQAEAVVALGGKPAALLPGNAIPASDSGLVTASSRYGVSADVRQVLASEDAAFLKRRRRGGRIKIAPVDRYEQIYSKQTLDPFAANEAFRRAGVATPSAPPRNEE</sequence>
<gene>
    <name evidence="1" type="ORF">NBRC116598_00530</name>
</gene>
<accession>A0ABQ0AFG3</accession>
<dbReference type="InterPro" id="IPR021395">
    <property type="entry name" value="DUF3035"/>
</dbReference>
<dbReference type="EMBL" id="BAABWU010000001">
    <property type="protein sequence ID" value="GAA6194609.1"/>
    <property type="molecule type" value="Genomic_DNA"/>
</dbReference>
<dbReference type="Pfam" id="PF11233">
    <property type="entry name" value="DUF3035"/>
    <property type="match status" value="1"/>
</dbReference>
<name>A0ABQ0AFG3_9RHOB</name>